<dbReference type="InterPro" id="IPR028098">
    <property type="entry name" value="Glyco_trans_4-like_N"/>
</dbReference>
<dbReference type="EMBL" id="WJQS01000006">
    <property type="protein sequence ID" value="MRI85757.1"/>
    <property type="molecule type" value="Genomic_DNA"/>
</dbReference>
<accession>A0A6I2GD61</accession>
<dbReference type="CDD" id="cd03814">
    <property type="entry name" value="GT4-like"/>
    <property type="match status" value="1"/>
</dbReference>
<name>A0A6I2GD61_9LACT</name>
<dbReference type="EMBL" id="WJQT01000003">
    <property type="protein sequence ID" value="MRJ46624.1"/>
    <property type="molecule type" value="Genomic_DNA"/>
</dbReference>
<proteinExistence type="predicted"/>
<reference evidence="4 6" key="1">
    <citation type="submission" date="2019-11" db="EMBL/GenBank/DDBJ databases">
        <title>Characterisation of Fundicoccus ignavus gen. nov. sp. nov., a novel genus of the family Aerococcaceae from bulk tank milk.</title>
        <authorList>
            <person name="Siebert A."/>
            <person name="Huptas C."/>
            <person name="Wenning M."/>
            <person name="Scherer S."/>
            <person name="Doll E.V."/>
        </authorList>
    </citation>
    <scope>NUCLEOTIDE SEQUENCE [LARGE SCALE GENOMIC DNA]</scope>
    <source>
        <strain evidence="4 6">DSM 109652</strain>
    </source>
</reference>
<dbReference type="InterPro" id="IPR001296">
    <property type="entry name" value="Glyco_trans_1"/>
</dbReference>
<reference evidence="3 5" key="2">
    <citation type="submission" date="2019-11" db="EMBL/GenBank/DDBJ databases">
        <title>Characterisation of Fundicoccus ignavus gen. nov. sp. nov., a novel genus of the family Aerococcaceae isolated from bulk tank milk.</title>
        <authorList>
            <person name="Siebert A."/>
            <person name="Huptas C."/>
            <person name="Wenning M."/>
            <person name="Scherer S."/>
            <person name="Doll E.V."/>
        </authorList>
    </citation>
    <scope>NUCLEOTIDE SEQUENCE [LARGE SCALE GENOMIC DNA]</scope>
    <source>
        <strain evidence="3 5">WS4759</strain>
    </source>
</reference>
<evidence type="ECO:0000313" key="3">
    <source>
        <dbReference type="EMBL" id="MRI85757.1"/>
    </source>
</evidence>
<comment type="caution">
    <text evidence="3">The sequence shown here is derived from an EMBL/GenBank/DDBJ whole genome shotgun (WGS) entry which is preliminary data.</text>
</comment>
<dbReference type="Pfam" id="PF13439">
    <property type="entry name" value="Glyco_transf_4"/>
    <property type="match status" value="1"/>
</dbReference>
<evidence type="ECO:0000313" key="6">
    <source>
        <dbReference type="Proteomes" id="UP000440066"/>
    </source>
</evidence>
<keyword evidence="3" id="KW-0808">Transferase</keyword>
<dbReference type="RefSeq" id="WP_153831721.1">
    <property type="nucleotide sequence ID" value="NZ_WJQS01000006.1"/>
</dbReference>
<organism evidence="3 5">
    <name type="scientific">Fundicoccus ignavus</name>
    <dbReference type="NCBI Taxonomy" id="2664442"/>
    <lineage>
        <taxon>Bacteria</taxon>
        <taxon>Bacillati</taxon>
        <taxon>Bacillota</taxon>
        <taxon>Bacilli</taxon>
        <taxon>Lactobacillales</taxon>
        <taxon>Aerococcaceae</taxon>
        <taxon>Fundicoccus</taxon>
    </lineage>
</organism>
<keyword evidence="5" id="KW-1185">Reference proteome</keyword>
<feature type="domain" description="Glycosyltransferase subfamily 4-like N-terminal" evidence="2">
    <location>
        <begin position="16"/>
        <end position="177"/>
    </location>
</feature>
<feature type="domain" description="Glycosyl transferase family 1" evidence="1">
    <location>
        <begin position="197"/>
        <end position="330"/>
    </location>
</feature>
<evidence type="ECO:0000259" key="1">
    <source>
        <dbReference type="Pfam" id="PF00534"/>
    </source>
</evidence>
<gene>
    <name evidence="4" type="ORF">GF867_03450</name>
    <name evidence="3" type="ORF">GIY09_07750</name>
</gene>
<evidence type="ECO:0000313" key="5">
    <source>
        <dbReference type="Proteomes" id="UP000430975"/>
    </source>
</evidence>
<dbReference type="SUPFAM" id="SSF53756">
    <property type="entry name" value="UDP-Glycosyltransferase/glycogen phosphorylase"/>
    <property type="match status" value="1"/>
</dbReference>
<dbReference type="GO" id="GO:0016757">
    <property type="term" value="F:glycosyltransferase activity"/>
    <property type="evidence" value="ECO:0007669"/>
    <property type="project" value="InterPro"/>
</dbReference>
<dbReference type="InterPro" id="IPR050194">
    <property type="entry name" value="Glycosyltransferase_grp1"/>
</dbReference>
<sequence>MRIMIVTETFVPATDGICTRLANMIKIMKKQEHELLIISPDLGIDDYCGIPVIGMDTISFPLYGSRPWGMPSRKIKQIMTEFNPDVVHAVNPFLMVTSAVHYAKKLNIPLLASYHTHLPDYLDHYRMPLLKPILWEYIAHWHRMADVNITVSETLRNELLVQEIPTLGVLPRGIDLEARHPNFFDEKLYQSLTFNLDNQHLLVYVGRLAQEKGLEQLRVIFEHRTDICLVIVGDGPERENLETLFEGTKTSFVGFQHGEALSKYFATADGFIFPSISETFGLSISEAMASGLPVFAAENGPTLEQIKPGETGFIFEADNEMSLMKSLDYLDHPILLKKIGLQARREAEQFSWERATRSLLDYYETAILVHEKVSEQKAY</sequence>
<dbReference type="Pfam" id="PF00534">
    <property type="entry name" value="Glycos_transf_1"/>
    <property type="match status" value="1"/>
</dbReference>
<dbReference type="Proteomes" id="UP000440066">
    <property type="component" value="Unassembled WGS sequence"/>
</dbReference>
<dbReference type="PANTHER" id="PTHR45947:SF3">
    <property type="entry name" value="SULFOQUINOVOSYL TRANSFERASE SQD2"/>
    <property type="match status" value="1"/>
</dbReference>
<dbReference type="Proteomes" id="UP000430975">
    <property type="component" value="Unassembled WGS sequence"/>
</dbReference>
<evidence type="ECO:0000313" key="4">
    <source>
        <dbReference type="EMBL" id="MRJ46624.1"/>
    </source>
</evidence>
<dbReference type="PANTHER" id="PTHR45947">
    <property type="entry name" value="SULFOQUINOVOSYL TRANSFERASE SQD2"/>
    <property type="match status" value="1"/>
</dbReference>
<protein>
    <submittedName>
        <fullName evidence="3">Glycosyltransferase</fullName>
    </submittedName>
</protein>
<dbReference type="Gene3D" id="3.40.50.2000">
    <property type="entry name" value="Glycogen Phosphorylase B"/>
    <property type="match status" value="2"/>
</dbReference>
<dbReference type="AlphaFoldDB" id="A0A6I2GD61"/>
<evidence type="ECO:0000259" key="2">
    <source>
        <dbReference type="Pfam" id="PF13439"/>
    </source>
</evidence>